<feature type="non-terminal residue" evidence="6">
    <location>
        <position position="282"/>
    </location>
</feature>
<evidence type="ECO:0000256" key="2">
    <source>
        <dbReference type="ARBA" id="ARBA00022857"/>
    </source>
</evidence>
<evidence type="ECO:0000256" key="3">
    <source>
        <dbReference type="ARBA" id="ARBA00023002"/>
    </source>
</evidence>
<sequence>MGQKTVLITGSSEGGIGDALAKEFHKRGLQVFATARNLAKVQHLKEMGLETMKLDVTDEASIKQAVEEVKAKTGGTLDILVNNSGGGYSLPLLDTDLAVAKQLFDVNVFALVAVTQAFAPLLIASKGTIVNIGSSAGVMPVPWQGYYNASKAAVAAISDNLRIELSPFGVKTINEISGAVKTNFFDNNLAQRLPPDSYYIAAREDIEPLMNGSSLGDNSWDADHYATEVVANALKSNPKVHHWLGGSAWIIWFAYAFGWSTIFVGYLLPAFISLVEISRIGL</sequence>
<evidence type="ECO:0000256" key="4">
    <source>
        <dbReference type="RuleBase" id="RU000363"/>
    </source>
</evidence>
<keyword evidence="5" id="KW-0812">Transmembrane</keyword>
<name>A0A7D8ULC6_9HELO</name>
<keyword evidence="5" id="KW-0472">Membrane</keyword>
<dbReference type="GO" id="GO:0000140">
    <property type="term" value="F:acylglycerone-phosphate reductase (NADP+) activity"/>
    <property type="evidence" value="ECO:0007669"/>
    <property type="project" value="TreeGrafter"/>
</dbReference>
<dbReference type="Gene3D" id="3.40.50.720">
    <property type="entry name" value="NAD(P)-binding Rossmann-like Domain"/>
    <property type="match status" value="1"/>
</dbReference>
<evidence type="ECO:0000256" key="1">
    <source>
        <dbReference type="ARBA" id="ARBA00006484"/>
    </source>
</evidence>
<evidence type="ECO:0000313" key="7">
    <source>
        <dbReference type="Proteomes" id="UP000481288"/>
    </source>
</evidence>
<dbReference type="InterPro" id="IPR036291">
    <property type="entry name" value="NAD(P)-bd_dom_sf"/>
</dbReference>
<dbReference type="PRINTS" id="PR00080">
    <property type="entry name" value="SDRFAMILY"/>
</dbReference>
<dbReference type="GO" id="GO:0005783">
    <property type="term" value="C:endoplasmic reticulum"/>
    <property type="evidence" value="ECO:0007669"/>
    <property type="project" value="TreeGrafter"/>
</dbReference>
<dbReference type="PRINTS" id="PR00081">
    <property type="entry name" value="GDHRDH"/>
</dbReference>
<dbReference type="GO" id="GO:0005811">
    <property type="term" value="C:lipid droplet"/>
    <property type="evidence" value="ECO:0007669"/>
    <property type="project" value="TreeGrafter"/>
</dbReference>
<dbReference type="GO" id="GO:0019433">
    <property type="term" value="P:triglyceride catabolic process"/>
    <property type="evidence" value="ECO:0007669"/>
    <property type="project" value="TreeGrafter"/>
</dbReference>
<comment type="similarity">
    <text evidence="1 4">Belongs to the short-chain dehydrogenases/reductases (SDR) family.</text>
</comment>
<dbReference type="InterPro" id="IPR020904">
    <property type="entry name" value="Sc_DH/Rdtase_CS"/>
</dbReference>
<keyword evidence="2" id="KW-0521">NADP</keyword>
<reference evidence="6 7" key="1">
    <citation type="submission" date="2018-05" db="EMBL/GenBank/DDBJ databases">
        <title>Whole genome sequencing for identification of molecular markers to develop diagnostic detection tools for the regulated plant pathogen Lachnellula willkommii.</title>
        <authorList>
            <person name="Giroux E."/>
            <person name="Bilodeau G."/>
        </authorList>
    </citation>
    <scope>NUCLEOTIDE SEQUENCE [LARGE SCALE GENOMIC DNA]</scope>
    <source>
        <strain evidence="6 7">CBS 625.97</strain>
    </source>
</reference>
<dbReference type="PANTHER" id="PTHR44169:SF3">
    <property type="entry name" value="SHORT-CHAIN DEHYDROGENASE SRDE"/>
    <property type="match status" value="1"/>
</dbReference>
<feature type="transmembrane region" description="Helical" evidence="5">
    <location>
        <begin position="249"/>
        <end position="275"/>
    </location>
</feature>
<dbReference type="InterPro" id="IPR002347">
    <property type="entry name" value="SDR_fam"/>
</dbReference>
<evidence type="ECO:0000313" key="6">
    <source>
        <dbReference type="EMBL" id="TVY51632.1"/>
    </source>
</evidence>
<dbReference type="SUPFAM" id="SSF51735">
    <property type="entry name" value="NAD(P)-binding Rossmann-fold domains"/>
    <property type="match status" value="1"/>
</dbReference>
<dbReference type="GO" id="GO:0004806">
    <property type="term" value="F:triacylglycerol lipase activity"/>
    <property type="evidence" value="ECO:0007669"/>
    <property type="project" value="TreeGrafter"/>
</dbReference>
<dbReference type="EMBL" id="QGMG01000770">
    <property type="protein sequence ID" value="TVY51632.1"/>
    <property type="molecule type" value="Genomic_DNA"/>
</dbReference>
<keyword evidence="5" id="KW-1133">Transmembrane helix</keyword>
<dbReference type="AlphaFoldDB" id="A0A7D8ULC6"/>
<organism evidence="6 7">
    <name type="scientific">Lachnellula cervina</name>
    <dbReference type="NCBI Taxonomy" id="1316786"/>
    <lineage>
        <taxon>Eukaryota</taxon>
        <taxon>Fungi</taxon>
        <taxon>Dikarya</taxon>
        <taxon>Ascomycota</taxon>
        <taxon>Pezizomycotina</taxon>
        <taxon>Leotiomycetes</taxon>
        <taxon>Helotiales</taxon>
        <taxon>Lachnaceae</taxon>
        <taxon>Lachnellula</taxon>
    </lineage>
</organism>
<dbReference type="GO" id="GO:0006654">
    <property type="term" value="P:phosphatidic acid biosynthetic process"/>
    <property type="evidence" value="ECO:0007669"/>
    <property type="project" value="TreeGrafter"/>
</dbReference>
<dbReference type="Pfam" id="PF00106">
    <property type="entry name" value="adh_short"/>
    <property type="match status" value="1"/>
</dbReference>
<protein>
    <submittedName>
        <fullName evidence="6">Short-chain dehydrogenase cctT</fullName>
    </submittedName>
</protein>
<proteinExistence type="inferred from homology"/>
<dbReference type="Proteomes" id="UP000481288">
    <property type="component" value="Unassembled WGS sequence"/>
</dbReference>
<comment type="caution">
    <text evidence="6">The sequence shown here is derived from an EMBL/GenBank/DDBJ whole genome shotgun (WGS) entry which is preliminary data.</text>
</comment>
<keyword evidence="3" id="KW-0560">Oxidoreductase</keyword>
<dbReference type="PANTHER" id="PTHR44169">
    <property type="entry name" value="NADPH-DEPENDENT 1-ACYLDIHYDROXYACETONE PHOSPHATE REDUCTASE"/>
    <property type="match status" value="1"/>
</dbReference>
<gene>
    <name evidence="6" type="primary">cctT_2</name>
    <name evidence="6" type="ORF">LCER1_G005889</name>
</gene>
<evidence type="ECO:0000256" key="5">
    <source>
        <dbReference type="SAM" id="Phobius"/>
    </source>
</evidence>
<keyword evidence="7" id="KW-1185">Reference proteome</keyword>
<dbReference type="PROSITE" id="PS00061">
    <property type="entry name" value="ADH_SHORT"/>
    <property type="match status" value="1"/>
</dbReference>
<dbReference type="CDD" id="cd05374">
    <property type="entry name" value="17beta-HSD-like_SDR_c"/>
    <property type="match status" value="1"/>
</dbReference>
<accession>A0A7D8ULC6</accession>
<dbReference type="OrthoDB" id="2102561at2759"/>
<dbReference type="FunFam" id="3.40.50.720:FF:000261">
    <property type="entry name" value="NADPH-dependent 1-acyldihydroxyacetone phosphate reductase"/>
    <property type="match status" value="1"/>
</dbReference>